<evidence type="ECO:0000256" key="2">
    <source>
        <dbReference type="ARBA" id="ARBA00022679"/>
    </source>
</evidence>
<evidence type="ECO:0000256" key="1">
    <source>
        <dbReference type="ARBA" id="ARBA00001933"/>
    </source>
</evidence>
<keyword evidence="5" id="KW-1185">Reference proteome</keyword>
<proteinExistence type="predicted"/>
<dbReference type="InterPro" id="IPR015422">
    <property type="entry name" value="PyrdxlP-dep_Trfase_small"/>
</dbReference>
<dbReference type="Pfam" id="PF00155">
    <property type="entry name" value="Aminotran_1_2"/>
    <property type="match status" value="1"/>
</dbReference>
<comment type="caution">
    <text evidence="4">The sequence shown here is derived from an EMBL/GenBank/DDBJ whole genome shotgun (WGS) entry which is preliminary data.</text>
</comment>
<dbReference type="PANTHER" id="PTHR13693">
    <property type="entry name" value="CLASS II AMINOTRANSFERASE/8-AMINO-7-OXONONANOATE SYNTHASE"/>
    <property type="match status" value="1"/>
</dbReference>
<dbReference type="SUPFAM" id="SSF53383">
    <property type="entry name" value="PLP-dependent transferases"/>
    <property type="match status" value="1"/>
</dbReference>
<gene>
    <name evidence="4" type="ORF">tinsulaeT_10830</name>
</gene>
<organism evidence="4 5">
    <name type="scientific">Thalassotalea insulae</name>
    <dbReference type="NCBI Taxonomy" id="2056778"/>
    <lineage>
        <taxon>Bacteria</taxon>
        <taxon>Pseudomonadati</taxon>
        <taxon>Pseudomonadota</taxon>
        <taxon>Gammaproteobacteria</taxon>
        <taxon>Alteromonadales</taxon>
        <taxon>Colwelliaceae</taxon>
        <taxon>Thalassotalea</taxon>
    </lineage>
</organism>
<dbReference type="RefSeq" id="WP_284243636.1">
    <property type="nucleotide sequence ID" value="NZ_BSST01000001.1"/>
</dbReference>
<evidence type="ECO:0000313" key="5">
    <source>
        <dbReference type="Proteomes" id="UP001157186"/>
    </source>
</evidence>
<dbReference type="EMBL" id="BSST01000001">
    <property type="protein sequence ID" value="GLX77743.1"/>
    <property type="molecule type" value="Genomic_DNA"/>
</dbReference>
<keyword evidence="2" id="KW-0808">Transferase</keyword>
<evidence type="ECO:0000259" key="3">
    <source>
        <dbReference type="Pfam" id="PF00155"/>
    </source>
</evidence>
<reference evidence="4 5" key="1">
    <citation type="submission" date="2023-03" db="EMBL/GenBank/DDBJ databases">
        <title>Draft genome sequence of Thalassotalea insulae KCTC 62186T.</title>
        <authorList>
            <person name="Sawabe T."/>
        </authorList>
    </citation>
    <scope>NUCLEOTIDE SEQUENCE [LARGE SCALE GENOMIC DNA]</scope>
    <source>
        <strain evidence="4 5">KCTC 62186</strain>
    </source>
</reference>
<dbReference type="Proteomes" id="UP001157186">
    <property type="component" value="Unassembled WGS sequence"/>
</dbReference>
<protein>
    <recommendedName>
        <fullName evidence="3">Aminotransferase class I/classII large domain-containing protein</fullName>
    </recommendedName>
</protein>
<name>A0ABQ6GP17_9GAMM</name>
<dbReference type="CDD" id="cd06454">
    <property type="entry name" value="KBL_like"/>
    <property type="match status" value="1"/>
</dbReference>
<dbReference type="Gene3D" id="3.90.1150.10">
    <property type="entry name" value="Aspartate Aminotransferase, domain 1"/>
    <property type="match status" value="1"/>
</dbReference>
<evidence type="ECO:0000313" key="4">
    <source>
        <dbReference type="EMBL" id="GLX77743.1"/>
    </source>
</evidence>
<feature type="domain" description="Aminotransferase class I/classII large" evidence="3">
    <location>
        <begin position="100"/>
        <end position="442"/>
    </location>
</feature>
<dbReference type="Gene3D" id="3.40.640.10">
    <property type="entry name" value="Type I PLP-dependent aspartate aminotransferase-like (Major domain)"/>
    <property type="match status" value="1"/>
</dbReference>
<accession>A0ABQ6GP17</accession>
<dbReference type="PANTHER" id="PTHR13693:SF3">
    <property type="entry name" value="LD36009P"/>
    <property type="match status" value="1"/>
</dbReference>
<sequence length="448" mass="49191">MYALESEKKSIDSKNSDIANRKANVMALLAKQKNTSKVVKAPPSQQINARAFDIRDFDNYPEVKQFNQVKALLNKCGVENPYFRINEKVAGNVTQISGTQYINYSSYNYLGLSGLEEVQIKAKEAIDIYGTSPSASRLAAGEKPIHGELEQKIANFIGTEAALVCAGGHSTNVTVIGHMFNSNDLIIYDDLSHNSVVEGCILSGARRIAFPHNDTEKCEQIIKENINNYQKIVIIIEGAYSMDGDLAPLDKFVRLRKKYPVLLYVDEAHSLGTVGKTGRGIGEYYGINAQEVDFWMGTLSKALASNGGYIAGRKSLINYLKYTTPGFVYAAGITPANAAAAVASLDVIERSNERVQRLQKNTQLFIQKAKQSGFNTGPSCDTPIVPIIVGDSEKAIILADKLFKKGVSVHPMFYPSVPLGEARLRFFISSEHTVEDLDTTIRVLSESI</sequence>
<dbReference type="InterPro" id="IPR050087">
    <property type="entry name" value="AON_synthase_class-II"/>
</dbReference>
<dbReference type="InterPro" id="IPR015421">
    <property type="entry name" value="PyrdxlP-dep_Trfase_major"/>
</dbReference>
<dbReference type="InterPro" id="IPR015424">
    <property type="entry name" value="PyrdxlP-dep_Trfase"/>
</dbReference>
<comment type="cofactor">
    <cofactor evidence="1">
        <name>pyridoxal 5'-phosphate</name>
        <dbReference type="ChEBI" id="CHEBI:597326"/>
    </cofactor>
</comment>
<dbReference type="InterPro" id="IPR004839">
    <property type="entry name" value="Aminotransferase_I/II_large"/>
</dbReference>